<feature type="compositionally biased region" description="Polar residues" evidence="1">
    <location>
        <begin position="34"/>
        <end position="44"/>
    </location>
</feature>
<protein>
    <submittedName>
        <fullName evidence="2">Uncharacterized protein</fullName>
    </submittedName>
</protein>
<evidence type="ECO:0000256" key="1">
    <source>
        <dbReference type="SAM" id="MobiDB-lite"/>
    </source>
</evidence>
<dbReference type="Proteomes" id="UP000324748">
    <property type="component" value="Unassembled WGS sequence"/>
</dbReference>
<evidence type="ECO:0000313" key="2">
    <source>
        <dbReference type="EMBL" id="KAA1104366.1"/>
    </source>
</evidence>
<dbReference type="EMBL" id="VSWC01000041">
    <property type="protein sequence ID" value="KAA1104366.1"/>
    <property type="molecule type" value="Genomic_DNA"/>
</dbReference>
<keyword evidence="3" id="KW-1185">Reference proteome</keyword>
<organism evidence="2 3">
    <name type="scientific">Puccinia graminis f. sp. tritici</name>
    <dbReference type="NCBI Taxonomy" id="56615"/>
    <lineage>
        <taxon>Eukaryota</taxon>
        <taxon>Fungi</taxon>
        <taxon>Dikarya</taxon>
        <taxon>Basidiomycota</taxon>
        <taxon>Pucciniomycotina</taxon>
        <taxon>Pucciniomycetes</taxon>
        <taxon>Pucciniales</taxon>
        <taxon>Pucciniaceae</taxon>
        <taxon>Puccinia</taxon>
    </lineage>
</organism>
<name>A0A5B0PU06_PUCGR</name>
<gene>
    <name evidence="2" type="ORF">PGT21_020869</name>
</gene>
<accession>A0A5B0PU06</accession>
<proteinExistence type="predicted"/>
<feature type="region of interest" description="Disordered" evidence="1">
    <location>
        <begin position="34"/>
        <end position="56"/>
    </location>
</feature>
<dbReference type="AlphaFoldDB" id="A0A5B0PU06"/>
<sequence length="79" mass="8484">MNPSKTGSRLSDLCPSTIPSLITPAKFNQLPLASTATETKTQPGAQKMDSDPASTLQVLQIKGEAKTQVKHRPELKRPA</sequence>
<comment type="caution">
    <text evidence="2">The sequence shown here is derived from an EMBL/GenBank/DDBJ whole genome shotgun (WGS) entry which is preliminary data.</text>
</comment>
<reference evidence="2 3" key="1">
    <citation type="submission" date="2019-05" db="EMBL/GenBank/DDBJ databases">
        <title>Emergence of the Ug99 lineage of the wheat stem rust pathogen through somatic hybridization.</title>
        <authorList>
            <person name="Li F."/>
            <person name="Upadhyaya N.M."/>
            <person name="Sperschneider J."/>
            <person name="Matny O."/>
            <person name="Nguyen-Phuc H."/>
            <person name="Mago R."/>
            <person name="Raley C."/>
            <person name="Miller M.E."/>
            <person name="Silverstein K.A.T."/>
            <person name="Henningsen E."/>
            <person name="Hirsch C.D."/>
            <person name="Visser B."/>
            <person name="Pretorius Z.A."/>
            <person name="Steffenson B.J."/>
            <person name="Schwessinger B."/>
            <person name="Dodds P.N."/>
            <person name="Figueroa M."/>
        </authorList>
    </citation>
    <scope>NUCLEOTIDE SEQUENCE [LARGE SCALE GENOMIC DNA]</scope>
    <source>
        <strain evidence="2">21-0</strain>
    </source>
</reference>
<evidence type="ECO:0000313" key="3">
    <source>
        <dbReference type="Proteomes" id="UP000324748"/>
    </source>
</evidence>